<dbReference type="EMBL" id="CABFNS010000893">
    <property type="protein sequence ID" value="VUC34764.1"/>
    <property type="molecule type" value="Genomic_DNA"/>
</dbReference>
<evidence type="ECO:0008006" key="4">
    <source>
        <dbReference type="Google" id="ProtNLM"/>
    </source>
</evidence>
<dbReference type="Pfam" id="PF04910">
    <property type="entry name" value="Tcf25"/>
    <property type="match status" value="1"/>
</dbReference>
<feature type="compositionally biased region" description="Acidic residues" evidence="1">
    <location>
        <begin position="24"/>
        <end position="33"/>
    </location>
</feature>
<name>A0ABY6UU52_BIOOC</name>
<proteinExistence type="predicted"/>
<protein>
    <recommendedName>
        <fullName evidence="4">Transcription factor 25</fullName>
    </recommendedName>
</protein>
<evidence type="ECO:0000313" key="2">
    <source>
        <dbReference type="EMBL" id="VUC34764.1"/>
    </source>
</evidence>
<evidence type="ECO:0000256" key="1">
    <source>
        <dbReference type="SAM" id="MobiDB-lite"/>
    </source>
</evidence>
<feature type="compositionally biased region" description="Basic residues" evidence="1">
    <location>
        <begin position="1"/>
        <end position="10"/>
    </location>
</feature>
<feature type="compositionally biased region" description="Basic residues" evidence="1">
    <location>
        <begin position="97"/>
        <end position="112"/>
    </location>
</feature>
<accession>A0ABY6UU52</accession>
<dbReference type="PANTHER" id="PTHR22684:SF0">
    <property type="entry name" value="RIBOSOME QUALITY CONTROL COMPLEX SUBUNIT TCF25"/>
    <property type="match status" value="1"/>
</dbReference>
<keyword evidence="3" id="KW-1185">Reference proteome</keyword>
<gene>
    <name evidence="2" type="ORF">CLO192961_LOCUS391444</name>
</gene>
<reference evidence="2 3" key="1">
    <citation type="submission" date="2019-06" db="EMBL/GenBank/DDBJ databases">
        <authorList>
            <person name="Broberg M."/>
        </authorList>
    </citation>
    <scope>NUCLEOTIDE SEQUENCE [LARGE SCALE GENOMIC DNA]</scope>
</reference>
<evidence type="ECO:0000313" key="3">
    <source>
        <dbReference type="Proteomes" id="UP000766486"/>
    </source>
</evidence>
<comment type="caution">
    <text evidence="2">The sequence shown here is derived from an EMBL/GenBank/DDBJ whole genome shotgun (WGS) entry which is preliminary data.</text>
</comment>
<dbReference type="Proteomes" id="UP000766486">
    <property type="component" value="Unassembled WGS sequence"/>
</dbReference>
<organism evidence="2 3">
    <name type="scientific">Bionectria ochroleuca</name>
    <name type="common">Gliocladium roseum</name>
    <dbReference type="NCBI Taxonomy" id="29856"/>
    <lineage>
        <taxon>Eukaryota</taxon>
        <taxon>Fungi</taxon>
        <taxon>Dikarya</taxon>
        <taxon>Ascomycota</taxon>
        <taxon>Pezizomycotina</taxon>
        <taxon>Sordariomycetes</taxon>
        <taxon>Hypocreomycetidae</taxon>
        <taxon>Hypocreales</taxon>
        <taxon>Bionectriaceae</taxon>
        <taxon>Clonostachys</taxon>
    </lineage>
</organism>
<feature type="compositionally biased region" description="Acidic residues" evidence="1">
    <location>
        <begin position="53"/>
        <end position="70"/>
    </location>
</feature>
<dbReference type="PANTHER" id="PTHR22684">
    <property type="entry name" value="NULP1-RELATED"/>
    <property type="match status" value="1"/>
</dbReference>
<feature type="region of interest" description="Disordered" evidence="1">
    <location>
        <begin position="1"/>
        <end position="122"/>
    </location>
</feature>
<feature type="region of interest" description="Disordered" evidence="1">
    <location>
        <begin position="682"/>
        <end position="731"/>
    </location>
</feature>
<dbReference type="InterPro" id="IPR006994">
    <property type="entry name" value="TCF25/Rqc1"/>
</dbReference>
<sequence length="731" mass="81729">MSSRQLRKLQKQRELEQAKGVAENELEESDEETAPSPVAAKPRVSLFAALGGGDEDEDEDGDEDDQDDEKQDVGESQSQAVKEEEGDQSHNLPEAGKKKKKKKKKKGGKAKAKAQEKDEASEDDIDKVLEELKLSSAGGDVGSNSSAAAAAVLAIQRRINTLLGINTNHLKAINEMRQLFGRDIIESANAEEERENNNRRRRGPAQQQVDLETFLRGPPGAKRLPEVSLRRNVFIQGREHWPLRSAGGLGMKQLHKAADGSYTEYAYVHDKDYDAIQAVFFAYVQIGDPMRIVYLLQQCPYHVSTLLQVSSVAKQDQNMALAAELCERALFTFGRVATSAFRQDLENGKARLDFRRPENRQFWLAGYHYLKSLLRKGTYRTALEWSKLMFALDTSDPYAMRHFIHFIAVRAHEAEWLIDFIDELENISDNRDTVYLRQSTVLARLQLQDLDGARAELTRGMQRVPWLYCALFQELGLDAPPSIWGISIETSSRNFWVKLYIYQTKDLWNNTGAISLLKEVAKSLDKVQTSGLPADDAPPDLGVTRLAYLEGQTSIIALAPREILDRQPNYEFDPLPPLESENIFSGEGCRLPWKDNSQGSRAMEHQIEMQLRNLMARQQAAAAAGAGGPGAGAFPGAFGVDEDDDENAELDAIDMDDPELRADLEEHARRAGQPGWLHALIQTLRGEPRTADADDVPAGVGQEDEEREELLPGSWPAEDEDEGGQHQRRDN</sequence>